<dbReference type="AlphaFoldDB" id="A0A656JSR0"/>
<feature type="compositionally biased region" description="Polar residues" evidence="1">
    <location>
        <begin position="1"/>
        <end position="12"/>
    </location>
</feature>
<evidence type="ECO:0000313" key="2">
    <source>
        <dbReference type="EMBL" id="EPN50030.1"/>
    </source>
</evidence>
<evidence type="ECO:0000256" key="1">
    <source>
        <dbReference type="SAM" id="MobiDB-lite"/>
    </source>
</evidence>
<gene>
    <name evidence="2" type="ORF">A245_27519</name>
</gene>
<feature type="region of interest" description="Disordered" evidence="1">
    <location>
        <begin position="1"/>
        <end position="21"/>
    </location>
</feature>
<sequence length="21" mass="2054">ASLETGSLTLPATLTPGVRLG</sequence>
<organism evidence="2 3">
    <name type="scientific">Pseudomonas syringae pv. actinidiae ICMP 19096</name>
    <dbReference type="NCBI Taxonomy" id="1194405"/>
    <lineage>
        <taxon>Bacteria</taxon>
        <taxon>Pseudomonadati</taxon>
        <taxon>Pseudomonadota</taxon>
        <taxon>Gammaproteobacteria</taxon>
        <taxon>Pseudomonadales</taxon>
        <taxon>Pseudomonadaceae</taxon>
        <taxon>Pseudomonas</taxon>
        <taxon>Pseudomonas syringae</taxon>
    </lineage>
</organism>
<accession>A0A656JSR0</accession>
<dbReference type="EMBL" id="AOKF01002361">
    <property type="protein sequence ID" value="EPN50030.1"/>
    <property type="molecule type" value="Genomic_DNA"/>
</dbReference>
<feature type="non-terminal residue" evidence="2">
    <location>
        <position position="1"/>
    </location>
</feature>
<evidence type="ECO:0000313" key="3">
    <source>
        <dbReference type="Proteomes" id="UP000018849"/>
    </source>
</evidence>
<name>A0A656JSR0_PSESF</name>
<proteinExistence type="predicted"/>
<dbReference type="Proteomes" id="UP000018849">
    <property type="component" value="Unassembled WGS sequence"/>
</dbReference>
<reference evidence="2 3" key="1">
    <citation type="journal article" date="2013" name="PLoS Pathog.">
        <title>Genomic analysis of the Kiwifruit pathogen Pseudomonas syringae pv. actinidiae provides insight into the origins of an emergent plant disease.</title>
        <authorList>
            <person name="McCann H.C."/>
            <person name="Rikkerink E.H."/>
            <person name="Bertels F."/>
            <person name="Fiers M."/>
            <person name="Lu A."/>
            <person name="Rees-George J."/>
            <person name="Andersen M.T."/>
            <person name="Gleave A.P."/>
            <person name="Haubold B."/>
            <person name="Wohlers M.W."/>
            <person name="Guttman D.S."/>
            <person name="Wang P.W."/>
            <person name="Straub C."/>
            <person name="Vanneste J.L."/>
            <person name="Rainey P.B."/>
            <person name="Templeton M.D."/>
        </authorList>
    </citation>
    <scope>NUCLEOTIDE SEQUENCE [LARGE SCALE GENOMIC DNA]</scope>
    <source>
        <strain evidence="2 3">ICMP 19096</strain>
    </source>
</reference>
<comment type="caution">
    <text evidence="2">The sequence shown here is derived from an EMBL/GenBank/DDBJ whole genome shotgun (WGS) entry which is preliminary data.</text>
</comment>
<protein>
    <submittedName>
        <fullName evidence="2">Uncharacterized protein</fullName>
    </submittedName>
</protein>